<accession>A0A8J7WNT2</accession>
<name>A0A8J7WNT2_9ACTN</name>
<evidence type="ECO:0000256" key="2">
    <source>
        <dbReference type="ARBA" id="ARBA00034772"/>
    </source>
</evidence>
<reference evidence="4" key="1">
    <citation type="submission" date="2021-04" db="EMBL/GenBank/DDBJ databases">
        <title>Genome based classification of Actinospica acidithermotolerans sp. nov., an actinobacterium isolated from an Indonesian hot spring.</title>
        <authorList>
            <person name="Kusuma A.B."/>
            <person name="Putra K.E."/>
            <person name="Nafisah S."/>
            <person name="Loh J."/>
            <person name="Nouioui I."/>
            <person name="Goodfellow M."/>
        </authorList>
    </citation>
    <scope>NUCLEOTIDE SEQUENCE</scope>
    <source>
        <strain evidence="4">DSM 45618</strain>
    </source>
</reference>
<dbReference type="InterPro" id="IPR022761">
    <property type="entry name" value="Fumarate_lyase_N"/>
</dbReference>
<sequence length="340" mass="36052">MPRRYSSPSPWDDDPPGTLLAAESALARAQAELGRIPRAAAEAIEQATRQGYDYDEIRALGQERATVVVPLGEAIRARLPAEHHEHLHRPATSQEIIDTALMLQAARTLGPVTALLDRCAESLGGLTRRFGDTHQRARALLQPALPSTFGNLLGSWRSAVDDARSHLHAVRERGLAVQLGGPVADLDDPRLVQAFAESLGLTAPGRAWHTVRTRVVDLAAALGLTVGVLGKIGADVIVLSQAEVGELAQGAAGRSSSMPDKQNPARAVQLVALAARAPGLVATVFAALPQELQRAAGRWQAEDATVRELLVLAGEAAHHAAILLEGLVVHPDRMKANLDA</sequence>
<proteinExistence type="inferred from homology"/>
<keyword evidence="1" id="KW-0456">Lyase</keyword>
<dbReference type="InterPro" id="IPR008948">
    <property type="entry name" value="L-Aspartase-like"/>
</dbReference>
<dbReference type="GO" id="GO:0016829">
    <property type="term" value="F:lyase activity"/>
    <property type="evidence" value="ECO:0007669"/>
    <property type="project" value="UniProtKB-KW"/>
</dbReference>
<dbReference type="Pfam" id="PF00206">
    <property type="entry name" value="Lyase_1"/>
    <property type="match status" value="1"/>
</dbReference>
<keyword evidence="5" id="KW-1185">Reference proteome</keyword>
<evidence type="ECO:0000259" key="3">
    <source>
        <dbReference type="Pfam" id="PF00206"/>
    </source>
</evidence>
<gene>
    <name evidence="4" type="ORF">KGA66_09065</name>
</gene>
<dbReference type="PANTHER" id="PTHR43172">
    <property type="entry name" value="ADENYLOSUCCINATE LYASE"/>
    <property type="match status" value="1"/>
</dbReference>
<dbReference type="RefSeq" id="WP_211466657.1">
    <property type="nucleotide sequence ID" value="NZ_JAGSXH010000022.1"/>
</dbReference>
<dbReference type="Gene3D" id="1.20.200.10">
    <property type="entry name" value="Fumarase/aspartase (Central domain)"/>
    <property type="match status" value="1"/>
</dbReference>
<comment type="caution">
    <text evidence="4">The sequence shown here is derived from an EMBL/GenBank/DDBJ whole genome shotgun (WGS) entry which is preliminary data.</text>
</comment>
<feature type="domain" description="Fumarate lyase N-terminal" evidence="3">
    <location>
        <begin position="22"/>
        <end position="279"/>
    </location>
</feature>
<evidence type="ECO:0000313" key="4">
    <source>
        <dbReference type="EMBL" id="MBS2963194.1"/>
    </source>
</evidence>
<dbReference type="EMBL" id="JAGSXH010000022">
    <property type="protein sequence ID" value="MBS2963194.1"/>
    <property type="molecule type" value="Genomic_DNA"/>
</dbReference>
<dbReference type="PANTHER" id="PTHR43172:SF2">
    <property type="entry name" value="ADENYLOSUCCINATE LYASE C-TERMINAL DOMAIN-CONTAINING PROTEIN"/>
    <property type="match status" value="1"/>
</dbReference>
<evidence type="ECO:0000313" key="5">
    <source>
        <dbReference type="Proteomes" id="UP000677913"/>
    </source>
</evidence>
<protein>
    <recommendedName>
        <fullName evidence="3">Fumarate lyase N-terminal domain-containing protein</fullName>
    </recommendedName>
</protein>
<comment type="similarity">
    <text evidence="2">Belongs to the class-II fumarase/aspartase family.</text>
</comment>
<dbReference type="InterPro" id="IPR000362">
    <property type="entry name" value="Fumarate_lyase_fam"/>
</dbReference>
<evidence type="ECO:0000256" key="1">
    <source>
        <dbReference type="ARBA" id="ARBA00023239"/>
    </source>
</evidence>
<dbReference type="Proteomes" id="UP000677913">
    <property type="component" value="Unassembled WGS sequence"/>
</dbReference>
<dbReference type="SUPFAM" id="SSF48557">
    <property type="entry name" value="L-aspartase-like"/>
    <property type="match status" value="1"/>
</dbReference>
<organism evidence="4 5">
    <name type="scientific">Actinocrinis puniceicyclus</name>
    <dbReference type="NCBI Taxonomy" id="977794"/>
    <lineage>
        <taxon>Bacteria</taxon>
        <taxon>Bacillati</taxon>
        <taxon>Actinomycetota</taxon>
        <taxon>Actinomycetes</taxon>
        <taxon>Catenulisporales</taxon>
        <taxon>Actinospicaceae</taxon>
        <taxon>Actinocrinis</taxon>
    </lineage>
</organism>
<dbReference type="AlphaFoldDB" id="A0A8J7WNT2"/>
<dbReference type="PRINTS" id="PR00149">
    <property type="entry name" value="FUMRATELYASE"/>
</dbReference>